<feature type="disulfide bond" evidence="15">
    <location>
        <begin position="113"/>
        <end position="127"/>
    </location>
</feature>
<keyword evidence="10 16" id="KW-1133">Transmembrane helix</keyword>
<feature type="active site" description="Proton acceptor" evidence="13">
    <location>
        <position position="364"/>
    </location>
</feature>
<dbReference type="CTD" id="41772"/>
<evidence type="ECO:0000256" key="5">
    <source>
        <dbReference type="ARBA" id="ARBA00022692"/>
    </source>
</evidence>
<evidence type="ECO:0000256" key="4">
    <source>
        <dbReference type="ARBA" id="ARBA00022679"/>
    </source>
</evidence>
<comment type="catalytic activity">
    <reaction evidence="16">
        <text>L-threonyl-[receptor-protein] + ATP = O-phospho-L-threonyl-[receptor-protein] + ADP + H(+)</text>
        <dbReference type="Rhea" id="RHEA:44880"/>
        <dbReference type="Rhea" id="RHEA-COMP:11024"/>
        <dbReference type="Rhea" id="RHEA-COMP:11025"/>
        <dbReference type="ChEBI" id="CHEBI:15378"/>
        <dbReference type="ChEBI" id="CHEBI:30013"/>
        <dbReference type="ChEBI" id="CHEBI:30616"/>
        <dbReference type="ChEBI" id="CHEBI:61977"/>
        <dbReference type="ChEBI" id="CHEBI:456216"/>
        <dbReference type="EC" id="2.7.11.30"/>
    </reaction>
</comment>
<comment type="similarity">
    <text evidence="2 16">Belongs to the protein kinase superfamily. TKL Ser/Thr protein kinase family. TGFB receptor subfamily.</text>
</comment>
<keyword evidence="3 16" id="KW-0723">Serine/threonine-protein kinase</keyword>
<evidence type="ECO:0000256" key="9">
    <source>
        <dbReference type="ARBA" id="ARBA00022840"/>
    </source>
</evidence>
<dbReference type="Gene3D" id="1.10.510.10">
    <property type="entry name" value="Transferase(Phosphotransferase) domain 1"/>
    <property type="match status" value="1"/>
</dbReference>
<dbReference type="GO" id="GO:0048179">
    <property type="term" value="C:activin receptor complex"/>
    <property type="evidence" value="ECO:0007669"/>
    <property type="project" value="TreeGrafter"/>
</dbReference>
<dbReference type="OrthoDB" id="547665at2759"/>
<dbReference type="InterPro" id="IPR000333">
    <property type="entry name" value="TGFB_receptor"/>
</dbReference>
<dbReference type="PROSITE" id="PS00108">
    <property type="entry name" value="PROTEIN_KINASE_ST"/>
    <property type="match status" value="1"/>
</dbReference>
<dbReference type="EC" id="2.7.11.30" evidence="16"/>
<evidence type="ECO:0000256" key="15">
    <source>
        <dbReference type="PIRSR" id="PIRSR037393-3"/>
    </source>
</evidence>
<evidence type="ECO:0000256" key="1">
    <source>
        <dbReference type="ARBA" id="ARBA00004479"/>
    </source>
</evidence>
<dbReference type="GO" id="GO:0005524">
    <property type="term" value="F:ATP binding"/>
    <property type="evidence" value="ECO:0007669"/>
    <property type="project" value="UniProtKB-UniRule"/>
</dbReference>
<accession>A0A6P6YM18</accession>
<dbReference type="InterPro" id="IPR011009">
    <property type="entry name" value="Kinase-like_dom_sf"/>
</dbReference>
<dbReference type="PANTHER" id="PTHR23255">
    <property type="entry name" value="TRANSFORMING GROWTH FACTOR-BETA RECEPTOR TYPE I AND II"/>
    <property type="match status" value="1"/>
</dbReference>
<keyword evidence="16" id="KW-0460">Magnesium</keyword>
<feature type="disulfide bond" evidence="15">
    <location>
        <begin position="129"/>
        <end position="134"/>
    </location>
</feature>
<evidence type="ECO:0000256" key="12">
    <source>
        <dbReference type="ARBA" id="ARBA00023170"/>
    </source>
</evidence>
<dbReference type="InterPro" id="IPR045860">
    <property type="entry name" value="Snake_toxin-like_sf"/>
</dbReference>
<dbReference type="GO" id="GO:0046872">
    <property type="term" value="F:metal ion binding"/>
    <property type="evidence" value="ECO:0007669"/>
    <property type="project" value="UniProtKB-KW"/>
</dbReference>
<proteinExistence type="inferred from homology"/>
<evidence type="ECO:0000256" key="6">
    <source>
        <dbReference type="ARBA" id="ARBA00022729"/>
    </source>
</evidence>
<dbReference type="InterPro" id="IPR008271">
    <property type="entry name" value="Ser/Thr_kinase_AS"/>
</dbReference>
<keyword evidence="15" id="KW-1015">Disulfide bond</keyword>
<keyword evidence="9 14" id="KW-0067">ATP-binding</keyword>
<dbReference type="SUPFAM" id="SSF57302">
    <property type="entry name" value="Snake toxin-like"/>
    <property type="match status" value="1"/>
</dbReference>
<dbReference type="GO" id="GO:0048185">
    <property type="term" value="F:activin binding"/>
    <property type="evidence" value="ECO:0007669"/>
    <property type="project" value="TreeGrafter"/>
</dbReference>
<dbReference type="OMA" id="ILALWMY"/>
<keyword evidence="16" id="KW-0464">Manganese</keyword>
<keyword evidence="16" id="KW-0479">Metal-binding</keyword>
<organism evidence="18 19">
    <name type="scientific">Dermatophagoides pteronyssinus</name>
    <name type="common">European house dust mite</name>
    <dbReference type="NCBI Taxonomy" id="6956"/>
    <lineage>
        <taxon>Eukaryota</taxon>
        <taxon>Metazoa</taxon>
        <taxon>Ecdysozoa</taxon>
        <taxon>Arthropoda</taxon>
        <taxon>Chelicerata</taxon>
        <taxon>Arachnida</taxon>
        <taxon>Acari</taxon>
        <taxon>Acariformes</taxon>
        <taxon>Sarcoptiformes</taxon>
        <taxon>Astigmata</taxon>
        <taxon>Psoroptidia</taxon>
        <taxon>Analgoidea</taxon>
        <taxon>Pyroglyphidae</taxon>
        <taxon>Dermatophagoidinae</taxon>
        <taxon>Dermatophagoides</taxon>
    </lineage>
</organism>
<dbReference type="Gene3D" id="3.30.200.20">
    <property type="entry name" value="Phosphorylase Kinase, domain 1"/>
    <property type="match status" value="1"/>
</dbReference>
<gene>
    <name evidence="19" type="primary">LOC113799432</name>
</gene>
<evidence type="ECO:0000256" key="2">
    <source>
        <dbReference type="ARBA" id="ARBA00009605"/>
    </source>
</evidence>
<evidence type="ECO:0000256" key="14">
    <source>
        <dbReference type="PIRSR" id="PIRSR037393-2"/>
    </source>
</evidence>
<comment type="subcellular location">
    <subcellularLocation>
        <location evidence="1 16">Membrane</location>
        <topology evidence="1 16">Single-pass type I membrane protein</topology>
    </subcellularLocation>
</comment>
<evidence type="ECO:0000256" key="8">
    <source>
        <dbReference type="ARBA" id="ARBA00022777"/>
    </source>
</evidence>
<protein>
    <recommendedName>
        <fullName evidence="16">Serine/threonine-protein kinase receptor</fullName>
        <ecNumber evidence="16">2.7.11.30</ecNumber>
    </recommendedName>
</protein>
<keyword evidence="7 14" id="KW-0547">Nucleotide-binding</keyword>
<dbReference type="PRINTS" id="PR00653">
    <property type="entry name" value="ACTIVIN2R"/>
</dbReference>
<feature type="transmembrane region" description="Helical" evidence="16">
    <location>
        <begin position="173"/>
        <end position="197"/>
    </location>
</feature>
<keyword evidence="12 16" id="KW-0675">Receptor</keyword>
<dbReference type="InterPro" id="IPR000719">
    <property type="entry name" value="Prot_kinase_dom"/>
</dbReference>
<reference evidence="19" key="1">
    <citation type="submission" date="2025-08" db="UniProtKB">
        <authorList>
            <consortium name="RefSeq"/>
        </authorList>
    </citation>
    <scope>IDENTIFICATION</scope>
    <source>
        <strain evidence="19">Airmid</strain>
    </source>
</reference>
<dbReference type="AlphaFoldDB" id="A0A6P6YM18"/>
<name>A0A6P6YM18_DERPT</name>
<evidence type="ECO:0000256" key="10">
    <source>
        <dbReference type="ARBA" id="ARBA00022989"/>
    </source>
</evidence>
<keyword evidence="5 16" id="KW-0812">Transmembrane</keyword>
<evidence type="ECO:0000256" key="7">
    <source>
        <dbReference type="ARBA" id="ARBA00022741"/>
    </source>
</evidence>
<evidence type="ECO:0000259" key="17">
    <source>
        <dbReference type="PROSITE" id="PS50011"/>
    </source>
</evidence>
<dbReference type="SUPFAM" id="SSF56112">
    <property type="entry name" value="Protein kinase-like (PK-like)"/>
    <property type="match status" value="1"/>
</dbReference>
<evidence type="ECO:0000313" key="19">
    <source>
        <dbReference type="RefSeq" id="XP_027205856.1"/>
    </source>
</evidence>
<dbReference type="PROSITE" id="PS50011">
    <property type="entry name" value="PROTEIN_KINASE_DOM"/>
    <property type="match status" value="1"/>
</dbReference>
<dbReference type="PANTHER" id="PTHR23255:SF98">
    <property type="entry name" value="SERINE_THREONINE-PROTEIN KINASE RECEPTOR"/>
    <property type="match status" value="1"/>
</dbReference>
<evidence type="ECO:0000256" key="3">
    <source>
        <dbReference type="ARBA" id="ARBA00022527"/>
    </source>
</evidence>
<dbReference type="Proteomes" id="UP000515146">
    <property type="component" value="Unplaced"/>
</dbReference>
<dbReference type="FunCoup" id="A0A6P6YM18">
    <property type="interactions" value="486"/>
</dbReference>
<evidence type="ECO:0000313" key="18">
    <source>
        <dbReference type="Proteomes" id="UP000515146"/>
    </source>
</evidence>
<comment type="cofactor">
    <cofactor evidence="16">
        <name>Mg(2+)</name>
        <dbReference type="ChEBI" id="CHEBI:18420"/>
    </cofactor>
    <cofactor evidence="16">
        <name>Mn(2+)</name>
        <dbReference type="ChEBI" id="CHEBI:29035"/>
    </cofactor>
</comment>
<feature type="domain" description="Protein kinase" evidence="17">
    <location>
        <begin position="232"/>
        <end position="524"/>
    </location>
</feature>
<keyword evidence="8 16" id="KW-0418">Kinase</keyword>
<dbReference type="Pfam" id="PF00069">
    <property type="entry name" value="Pkinase"/>
    <property type="match status" value="1"/>
</dbReference>
<dbReference type="InParanoid" id="A0A6P6YM18"/>
<dbReference type="RefSeq" id="XP_027205856.1">
    <property type="nucleotide sequence ID" value="XM_027350055.1"/>
</dbReference>
<evidence type="ECO:0000256" key="11">
    <source>
        <dbReference type="ARBA" id="ARBA00023136"/>
    </source>
</evidence>
<sequence length="618" mass="70080">MLNNPREFVPLAEIQSEQFDDQYVKCLYYNRTLCQQTNNKEGCGESVQICSTIDNLGHNTGDAYCYALWRNSTNEGVQLVFKGCWYGASKSCSNEESLSVLSQQQQQHHKMPCVPAHQPKQKDLNFCCCKGILCNEEIKQMPNLLLYSSTPAPEQHGVITTTMESNDYRLSDIIFYVLLIMAIIFLASVASIIVYIFGKCPRKPHSDDVPTHEPLLLDGTNLPNIGYNANPISLKEALANGKFGTVYRAVDCHNRQVAVKVFSMQDRSSWQIEKDVYNLPQMEHNNILKFLGFDRNGEGIKLEFWIITEYHPNGSLHEYLKSHTVTWNQLLKIIQGIGLGLAHLHEEIPAKDNQNAKPSVAHRDFKSKNVLLGNDFRACIADFGLALVFYPNTTCGDAHGQVGTRRYMAPEVLEGAINFTRDSFLKIDMYACGLVLWELVSRCSFNEIPCDEYSLPFENEVGQNPTIEDMQDIVAQQKKRPHIKESWSKHPGMALIVTTIQDCWDQEAEARISAETICERINTLKINNNNNDSTFNQSNLSSNNHRTTMTTPLTNNHVNTFINNNNNINNQKIVNSPFLPNIHLNHYHPHLNHNGSASTPMRMMISSHTNNIMNNHQT</sequence>
<dbReference type="KEGG" id="dpte:113799432"/>
<keyword evidence="11 16" id="KW-0472">Membrane</keyword>
<feature type="binding site" evidence="14">
    <location>
        <position position="260"/>
    </location>
    <ligand>
        <name>ATP</name>
        <dbReference type="ChEBI" id="CHEBI:30616"/>
    </ligand>
</feature>
<dbReference type="GO" id="GO:0017002">
    <property type="term" value="F:activin receptor activity"/>
    <property type="evidence" value="ECO:0007669"/>
    <property type="project" value="TreeGrafter"/>
</dbReference>
<keyword evidence="18" id="KW-1185">Reference proteome</keyword>
<dbReference type="GO" id="GO:0071363">
    <property type="term" value="P:cellular response to growth factor stimulus"/>
    <property type="evidence" value="ECO:0007669"/>
    <property type="project" value="TreeGrafter"/>
</dbReference>
<keyword evidence="4 16" id="KW-0808">Transferase</keyword>
<evidence type="ECO:0000256" key="16">
    <source>
        <dbReference type="RuleBase" id="RU361271"/>
    </source>
</evidence>
<keyword evidence="6" id="KW-0732">Signal</keyword>
<dbReference type="Gene3D" id="2.10.60.10">
    <property type="entry name" value="CD59"/>
    <property type="match status" value="1"/>
</dbReference>
<evidence type="ECO:0000256" key="13">
    <source>
        <dbReference type="PIRSR" id="PIRSR037393-1"/>
    </source>
</evidence>
<dbReference type="CDD" id="cd23615">
    <property type="entry name" value="TFP_LU_ECD_ACVR2"/>
    <property type="match status" value="1"/>
</dbReference>
<dbReference type="CDD" id="cd14053">
    <property type="entry name" value="STKc_ACVR2"/>
    <property type="match status" value="1"/>
</dbReference>
<dbReference type="FunFam" id="3.30.200.20:FF:000094">
    <property type="entry name" value="Serine/threonine-protein kinase receptor"/>
    <property type="match status" value="1"/>
</dbReference>